<protein>
    <submittedName>
        <fullName evidence="1">Uncharacterized protein</fullName>
    </submittedName>
</protein>
<sequence length="123" mass="14532">MEKLISRDAKITLLEAYSLFLEDRGYLDIDWRVEEPYAIDEFLAAQSKFRPVPLCFEKSDTIRARHLLWEDFRLERTDLKEGTGVHKVAFYLWLADNDLCAKQGKDKEGNLGYRLKYIPNEQE</sequence>
<evidence type="ECO:0000313" key="1">
    <source>
        <dbReference type="EMBL" id="KKL71378.1"/>
    </source>
</evidence>
<comment type="caution">
    <text evidence="1">The sequence shown here is derived from an EMBL/GenBank/DDBJ whole genome shotgun (WGS) entry which is preliminary data.</text>
</comment>
<reference evidence="1" key="1">
    <citation type="journal article" date="2015" name="Nature">
        <title>Complex archaea that bridge the gap between prokaryotes and eukaryotes.</title>
        <authorList>
            <person name="Spang A."/>
            <person name="Saw J.H."/>
            <person name="Jorgensen S.L."/>
            <person name="Zaremba-Niedzwiedzka K."/>
            <person name="Martijn J."/>
            <person name="Lind A.E."/>
            <person name="van Eijk R."/>
            <person name="Schleper C."/>
            <person name="Guy L."/>
            <person name="Ettema T.J."/>
        </authorList>
    </citation>
    <scope>NUCLEOTIDE SEQUENCE</scope>
</reference>
<proteinExistence type="predicted"/>
<accession>A0A0F9EBG2</accession>
<organism evidence="1">
    <name type="scientific">marine sediment metagenome</name>
    <dbReference type="NCBI Taxonomy" id="412755"/>
    <lineage>
        <taxon>unclassified sequences</taxon>
        <taxon>metagenomes</taxon>
        <taxon>ecological metagenomes</taxon>
    </lineage>
</organism>
<dbReference type="AlphaFoldDB" id="A0A0F9EBG2"/>
<name>A0A0F9EBG2_9ZZZZ</name>
<dbReference type="EMBL" id="LAZR01025612">
    <property type="protein sequence ID" value="KKL71378.1"/>
    <property type="molecule type" value="Genomic_DNA"/>
</dbReference>
<gene>
    <name evidence="1" type="ORF">LCGC14_2095530</name>
</gene>